<dbReference type="AlphaFoldDB" id="A0A7X0HTD8"/>
<accession>A0A7X0HTD8</accession>
<proteinExistence type="predicted"/>
<protein>
    <submittedName>
        <fullName evidence="1">Uncharacterized protein</fullName>
    </submittedName>
</protein>
<gene>
    <name evidence="1" type="ORF">HNR53_003122</name>
</gene>
<dbReference type="EMBL" id="JACHGK010000011">
    <property type="protein sequence ID" value="MBB6446463.1"/>
    <property type="molecule type" value="Genomic_DNA"/>
</dbReference>
<dbReference type="RefSeq" id="WP_184527488.1">
    <property type="nucleotide sequence ID" value="NZ_JACHGK010000011.1"/>
</dbReference>
<sequence>MYVDSAYYHDTYNGVPIEDADLFARLGSRAADLINQLTKYAIHGDNLTKFHSIVQENVKKAVCAQIEYMLQNGGETSIHGGSPASVSVGNFSYQGGAGNEIVSPAAISHLRSVGLLYSGLSVL</sequence>
<dbReference type="Proteomes" id="UP000531594">
    <property type="component" value="Unassembled WGS sequence"/>
</dbReference>
<organism evidence="1 2">
    <name type="scientific">Bacillus benzoevorans</name>
    <dbReference type="NCBI Taxonomy" id="1456"/>
    <lineage>
        <taxon>Bacteria</taxon>
        <taxon>Bacillati</taxon>
        <taxon>Bacillota</taxon>
        <taxon>Bacilli</taxon>
        <taxon>Bacillales</taxon>
        <taxon>Bacillaceae</taxon>
        <taxon>Bacillus</taxon>
    </lineage>
</organism>
<evidence type="ECO:0000313" key="1">
    <source>
        <dbReference type="EMBL" id="MBB6446463.1"/>
    </source>
</evidence>
<evidence type="ECO:0000313" key="2">
    <source>
        <dbReference type="Proteomes" id="UP000531594"/>
    </source>
</evidence>
<reference evidence="1 2" key="1">
    <citation type="submission" date="2020-08" db="EMBL/GenBank/DDBJ databases">
        <title>Genomic Encyclopedia of Type Strains, Phase IV (KMG-IV): sequencing the most valuable type-strain genomes for metagenomic binning, comparative biology and taxonomic classification.</title>
        <authorList>
            <person name="Goeker M."/>
        </authorList>
    </citation>
    <scope>NUCLEOTIDE SEQUENCE [LARGE SCALE GENOMIC DNA]</scope>
    <source>
        <strain evidence="1 2">DSM 5391</strain>
    </source>
</reference>
<keyword evidence="2" id="KW-1185">Reference proteome</keyword>
<comment type="caution">
    <text evidence="1">The sequence shown here is derived from an EMBL/GenBank/DDBJ whole genome shotgun (WGS) entry which is preliminary data.</text>
</comment>
<name>A0A7X0HTD8_9BACI</name>